<dbReference type="InterPro" id="IPR032675">
    <property type="entry name" value="LRR_dom_sf"/>
</dbReference>
<evidence type="ECO:0000313" key="3">
    <source>
        <dbReference type="Proteomes" id="UP000604825"/>
    </source>
</evidence>
<dbReference type="Gene3D" id="3.80.10.10">
    <property type="entry name" value="Ribonuclease Inhibitor"/>
    <property type="match status" value="1"/>
</dbReference>
<accession>A0A811S3W5</accession>
<dbReference type="AlphaFoldDB" id="A0A811S3W5"/>
<organism evidence="2 3">
    <name type="scientific">Miscanthus lutarioriparius</name>
    <dbReference type="NCBI Taxonomy" id="422564"/>
    <lineage>
        <taxon>Eukaryota</taxon>
        <taxon>Viridiplantae</taxon>
        <taxon>Streptophyta</taxon>
        <taxon>Embryophyta</taxon>
        <taxon>Tracheophyta</taxon>
        <taxon>Spermatophyta</taxon>
        <taxon>Magnoliopsida</taxon>
        <taxon>Liliopsida</taxon>
        <taxon>Poales</taxon>
        <taxon>Poaceae</taxon>
        <taxon>PACMAD clade</taxon>
        <taxon>Panicoideae</taxon>
        <taxon>Andropogonodae</taxon>
        <taxon>Andropogoneae</taxon>
        <taxon>Saccharinae</taxon>
        <taxon>Miscanthus</taxon>
    </lineage>
</organism>
<dbReference type="PANTHER" id="PTHR47186">
    <property type="entry name" value="LEUCINE-RICH REPEAT-CONTAINING PROTEIN 57"/>
    <property type="match status" value="1"/>
</dbReference>
<feature type="domain" description="R13L1/DRL21-like LRR repeat region" evidence="1">
    <location>
        <begin position="42"/>
        <end position="134"/>
    </location>
</feature>
<dbReference type="OrthoDB" id="1921559at2759"/>
<dbReference type="EMBL" id="CAJGYO010000018">
    <property type="protein sequence ID" value="CAD6336120.1"/>
    <property type="molecule type" value="Genomic_DNA"/>
</dbReference>
<keyword evidence="3" id="KW-1185">Reference proteome</keyword>
<gene>
    <name evidence="2" type="ORF">NCGR_LOCUS60218</name>
</gene>
<dbReference type="Proteomes" id="UP000604825">
    <property type="component" value="Unassembled WGS sequence"/>
</dbReference>
<sequence length="293" mass="33405">MTPGSVAFCSRAVPRSLPPQLPLPCAMAMQRRFRAAARLRGSEAEKINLVGKEELQLLSLEWSSKCDMIDNVALENLQPHQNLGRLCIKNYPIGAGFPHWMQSLPNLVSMELSHVQAGHLHLDHLQNLEDLHVSPFSSSEERIRYASPRSMLRISSTRPLKKLKRVTMAWVGKLVWESSCLPSENLFPGLEYLEIYCCRDVKFEPSIPRSARYIISGRRLHEWSFRCPSFKQVMGLSTSASSKLEIKYIIGQLSCESFDSLRQLDCEELTVDTCSNPVPLPECIQDWKSLRRY</sequence>
<protein>
    <recommendedName>
        <fullName evidence="1">R13L1/DRL21-like LRR repeat region domain-containing protein</fullName>
    </recommendedName>
</protein>
<dbReference type="PANTHER" id="PTHR47186:SF3">
    <property type="entry name" value="OS09G0267800 PROTEIN"/>
    <property type="match status" value="1"/>
</dbReference>
<comment type="caution">
    <text evidence="2">The sequence shown here is derived from an EMBL/GenBank/DDBJ whole genome shotgun (WGS) entry which is preliminary data.</text>
</comment>
<dbReference type="SUPFAM" id="SSF52058">
    <property type="entry name" value="L domain-like"/>
    <property type="match status" value="1"/>
</dbReference>
<evidence type="ECO:0000259" key="1">
    <source>
        <dbReference type="Pfam" id="PF25019"/>
    </source>
</evidence>
<evidence type="ECO:0000313" key="2">
    <source>
        <dbReference type="EMBL" id="CAD6336120.1"/>
    </source>
</evidence>
<name>A0A811S3W5_9POAL</name>
<dbReference type="InterPro" id="IPR056789">
    <property type="entry name" value="LRR_R13L1-DRL21"/>
</dbReference>
<proteinExistence type="predicted"/>
<reference evidence="2" key="1">
    <citation type="submission" date="2020-10" db="EMBL/GenBank/DDBJ databases">
        <authorList>
            <person name="Han B."/>
            <person name="Lu T."/>
            <person name="Zhao Q."/>
            <person name="Huang X."/>
            <person name="Zhao Y."/>
        </authorList>
    </citation>
    <scope>NUCLEOTIDE SEQUENCE</scope>
</reference>
<dbReference type="Pfam" id="PF25019">
    <property type="entry name" value="LRR_R13L1-DRL21"/>
    <property type="match status" value="1"/>
</dbReference>